<comment type="caution">
    <text evidence="2">The sequence shown here is derived from an EMBL/GenBank/DDBJ whole genome shotgun (WGS) entry which is preliminary data.</text>
</comment>
<dbReference type="InterPro" id="IPR036388">
    <property type="entry name" value="WH-like_DNA-bd_sf"/>
</dbReference>
<keyword evidence="1" id="KW-0472">Membrane</keyword>
<organism evidence="2 3">
    <name type="scientific">Flexivirga alba</name>
    <dbReference type="NCBI Taxonomy" id="702742"/>
    <lineage>
        <taxon>Bacteria</taxon>
        <taxon>Bacillati</taxon>
        <taxon>Actinomycetota</taxon>
        <taxon>Actinomycetes</taxon>
        <taxon>Micrococcales</taxon>
        <taxon>Dermacoccaceae</taxon>
        <taxon>Flexivirga</taxon>
    </lineage>
</organism>
<evidence type="ECO:0000313" key="3">
    <source>
        <dbReference type="Proteomes" id="UP001596298"/>
    </source>
</evidence>
<dbReference type="SUPFAM" id="SSF46785">
    <property type="entry name" value="Winged helix' DNA-binding domain"/>
    <property type="match status" value="1"/>
</dbReference>
<evidence type="ECO:0008006" key="4">
    <source>
        <dbReference type="Google" id="ProtNLM"/>
    </source>
</evidence>
<feature type="transmembrane region" description="Helical" evidence="1">
    <location>
        <begin position="40"/>
        <end position="58"/>
    </location>
</feature>
<evidence type="ECO:0000313" key="2">
    <source>
        <dbReference type="EMBL" id="MFC6705259.1"/>
    </source>
</evidence>
<protein>
    <recommendedName>
        <fullName evidence="4">HTH marR-type domain-containing protein</fullName>
    </recommendedName>
</protein>
<feature type="transmembrane region" description="Helical" evidence="1">
    <location>
        <begin position="65"/>
        <end position="83"/>
    </location>
</feature>
<gene>
    <name evidence="2" type="ORF">ACFQDH_08260</name>
</gene>
<evidence type="ECO:0000256" key="1">
    <source>
        <dbReference type="SAM" id="Phobius"/>
    </source>
</evidence>
<dbReference type="EMBL" id="JBHSWH010000001">
    <property type="protein sequence ID" value="MFC6705259.1"/>
    <property type="molecule type" value="Genomic_DNA"/>
</dbReference>
<dbReference type="Proteomes" id="UP001596298">
    <property type="component" value="Unassembled WGS sequence"/>
</dbReference>
<keyword evidence="3" id="KW-1185">Reference proteome</keyword>
<keyword evidence="1" id="KW-0812">Transmembrane</keyword>
<feature type="transmembrane region" description="Helical" evidence="1">
    <location>
        <begin position="95"/>
        <end position="114"/>
    </location>
</feature>
<keyword evidence="1" id="KW-1133">Transmembrane helix</keyword>
<dbReference type="RefSeq" id="WP_382400234.1">
    <property type="nucleotide sequence ID" value="NZ_JBHSWH010000001.1"/>
</dbReference>
<dbReference type="InterPro" id="IPR036390">
    <property type="entry name" value="WH_DNA-bd_sf"/>
</dbReference>
<sequence>MTRRLLLVLLALCAAVLLPWTAYLGHTLPASREADGWRVAWVGFDIGLLLLLATALWLGQHRHRMATSVMTATAALLVCDAWFDIVLDWGSDDVWVSFASAAIVEIPLAAVLLLSGRQLLSGGMARHTITAEDVQLQRRPSTSQVLDLLGEGPATADRIVEVTGLQPSLVDETLRGLRRSRQVRRGRGGRWMAVPISLLRPASDSLDPADRETIESFYDSKLQQELELFEWAAAQRAVLADWTKGSRSRMLLTERDLTRFDHEYLDLVMRYAQLHAEPNGHTREFAVRWYAFPTREDQERVAAAGATD</sequence>
<reference evidence="3" key="1">
    <citation type="journal article" date="2019" name="Int. J. Syst. Evol. Microbiol.">
        <title>The Global Catalogue of Microorganisms (GCM) 10K type strain sequencing project: providing services to taxonomists for standard genome sequencing and annotation.</title>
        <authorList>
            <consortium name="The Broad Institute Genomics Platform"/>
            <consortium name="The Broad Institute Genome Sequencing Center for Infectious Disease"/>
            <person name="Wu L."/>
            <person name="Ma J."/>
        </authorList>
    </citation>
    <scope>NUCLEOTIDE SEQUENCE [LARGE SCALE GENOMIC DNA]</scope>
    <source>
        <strain evidence="3">CCUG 58127</strain>
    </source>
</reference>
<accession>A0ABW2AF48</accession>
<dbReference type="Gene3D" id="1.10.10.10">
    <property type="entry name" value="Winged helix-like DNA-binding domain superfamily/Winged helix DNA-binding domain"/>
    <property type="match status" value="1"/>
</dbReference>
<name>A0ABW2AF48_9MICO</name>
<proteinExistence type="predicted"/>